<sequence>MTPGPGAAWPPAESPSRLEERSRLVTHAAPRAPGRRPQFRAPPRRQDAKPGTTHFRPPLAGIGRATRGRFGEQTFIVRQRKAFLNGSDSTEDLFVRPVAMTSLPVWC</sequence>
<reference evidence="1" key="1">
    <citation type="submission" date="2023-05" db="EMBL/GenBank/DDBJ databases">
        <authorList>
            <consortium name="ELIXIR-Norway"/>
        </authorList>
    </citation>
    <scope>NUCLEOTIDE SEQUENCE</scope>
</reference>
<proteinExistence type="predicted"/>
<gene>
    <name evidence="1" type="ORF">MRATA1EN22A_LOCUS18071</name>
</gene>
<reference evidence="1" key="2">
    <citation type="submission" date="2025-03" db="EMBL/GenBank/DDBJ databases">
        <authorList>
            <consortium name="ELIXIR-Norway"/>
            <consortium name="Elixir Norway"/>
        </authorList>
    </citation>
    <scope>NUCLEOTIDE SEQUENCE</scope>
</reference>
<name>A0AC59ZHY8_RANTA</name>
<evidence type="ECO:0000313" key="1">
    <source>
        <dbReference type="EMBL" id="CAN0413670.1"/>
    </source>
</evidence>
<organism evidence="1 2">
    <name type="scientific">Rangifer tarandus platyrhynchus</name>
    <name type="common">Svalbard reindeer</name>
    <dbReference type="NCBI Taxonomy" id="3082113"/>
    <lineage>
        <taxon>Eukaryota</taxon>
        <taxon>Metazoa</taxon>
        <taxon>Chordata</taxon>
        <taxon>Craniata</taxon>
        <taxon>Vertebrata</taxon>
        <taxon>Euteleostomi</taxon>
        <taxon>Mammalia</taxon>
        <taxon>Eutheria</taxon>
        <taxon>Laurasiatheria</taxon>
        <taxon>Artiodactyla</taxon>
        <taxon>Ruminantia</taxon>
        <taxon>Pecora</taxon>
        <taxon>Cervidae</taxon>
        <taxon>Odocoileinae</taxon>
        <taxon>Rangifer</taxon>
    </lineage>
</organism>
<accession>A0AC59ZHY8</accession>
<dbReference type="EMBL" id="OX596113">
    <property type="protein sequence ID" value="CAN0413670.1"/>
    <property type="molecule type" value="Genomic_DNA"/>
</dbReference>
<protein>
    <submittedName>
        <fullName evidence="1">Uncharacterized protein</fullName>
    </submittedName>
</protein>
<dbReference type="Proteomes" id="UP001162501">
    <property type="component" value="Chromosome 29"/>
</dbReference>
<evidence type="ECO:0000313" key="2">
    <source>
        <dbReference type="Proteomes" id="UP001162501"/>
    </source>
</evidence>